<proteinExistence type="inferred from homology"/>
<comment type="caution">
    <text evidence="6">The sequence shown here is derived from an EMBL/GenBank/DDBJ whole genome shotgun (WGS) entry which is preliminary data.</text>
</comment>
<dbReference type="PANTHER" id="PTHR10543:SF89">
    <property type="entry name" value="CAROTENOID 9,10(9',10')-CLEAVAGE DIOXYGENASE 1"/>
    <property type="match status" value="1"/>
</dbReference>
<evidence type="ECO:0000256" key="1">
    <source>
        <dbReference type="ARBA" id="ARBA00001954"/>
    </source>
</evidence>
<accession>A0ABV0KLM8</accession>
<evidence type="ECO:0000256" key="2">
    <source>
        <dbReference type="ARBA" id="ARBA00006787"/>
    </source>
</evidence>
<comment type="similarity">
    <text evidence="2">Belongs to the carotenoid oxygenase family.</text>
</comment>
<protein>
    <submittedName>
        <fullName evidence="6">Carotenoid oxygenase family protein</fullName>
    </submittedName>
</protein>
<evidence type="ECO:0000256" key="4">
    <source>
        <dbReference type="ARBA" id="ARBA00023002"/>
    </source>
</evidence>
<evidence type="ECO:0000313" key="6">
    <source>
        <dbReference type="EMBL" id="MEP1060080.1"/>
    </source>
</evidence>
<keyword evidence="3" id="KW-0479">Metal-binding</keyword>
<keyword evidence="5" id="KW-0408">Iron</keyword>
<dbReference type="EMBL" id="JAMPLM010000015">
    <property type="protein sequence ID" value="MEP1060080.1"/>
    <property type="molecule type" value="Genomic_DNA"/>
</dbReference>
<dbReference type="RefSeq" id="WP_190449272.1">
    <property type="nucleotide sequence ID" value="NZ_JAMPLM010000015.1"/>
</dbReference>
<name>A0ABV0KLM8_9CYAN</name>
<gene>
    <name evidence="6" type="ORF">NDI38_16710</name>
</gene>
<keyword evidence="4" id="KW-0560">Oxidoreductase</keyword>
<evidence type="ECO:0000256" key="5">
    <source>
        <dbReference type="ARBA" id="ARBA00023004"/>
    </source>
</evidence>
<dbReference type="Pfam" id="PF03055">
    <property type="entry name" value="RPE65"/>
    <property type="match status" value="1"/>
</dbReference>
<sequence length="516" mass="57562">MQSFQLNERASTVPTVLSYTREDWQKGYNSLKEEFDYWIEDIEGEIPPELHGTLFRNGPGLLDINGQMIHHPFDGDGMICAITFDSGRAHFRNRFVRSEGYLAEQAAGRILYRGVFGTQKPGGWLANAFDFRLKNIANTNILYWGDKLLALWEAAEPHRLDPTTLETIGLDRLDGVLKPGDAFAAHPWIDPACNQDDGAPCLVNFSIKPGLSSTITLFEFNPAGKLLRKHAHSVPGFAFIHDFVITPDYAIFFQNPVSFNPLPFLFGKSGPGECITFNPEKPTRIAVIPRAVGSKKDKKPDLAFETHAGFVFHHANAFQDSDEIVIDSVCYGSLPSVEAGADFRETAFEKLAPGQLWRFRLNLTTQQVQRELLESQCCEFPYVHPAKAGRSHRYIYMGAADVAEGNAPLQAILKVDVESGERQLWSAAPQGYVSEPIFVPRSSAAFKDGLPTDTLVGAEDDGWLLTLVYNAAHERSEVVILDARNLHQEPVARLRLKHHVPYGLHGSFTPHCFLNE</sequence>
<reference evidence="6 7" key="1">
    <citation type="submission" date="2022-04" db="EMBL/GenBank/DDBJ databases">
        <title>Positive selection, recombination, and allopatry shape intraspecific diversity of widespread and dominant cyanobacteria.</title>
        <authorList>
            <person name="Wei J."/>
            <person name="Shu W."/>
            <person name="Hu C."/>
        </authorList>
    </citation>
    <scope>NUCLEOTIDE SEQUENCE [LARGE SCALE GENOMIC DNA]</scope>
    <source>
        <strain evidence="6 7">AS-A4</strain>
    </source>
</reference>
<organism evidence="6 7">
    <name type="scientific">Stenomitos frigidus AS-A4</name>
    <dbReference type="NCBI Taxonomy" id="2933935"/>
    <lineage>
        <taxon>Bacteria</taxon>
        <taxon>Bacillati</taxon>
        <taxon>Cyanobacteriota</taxon>
        <taxon>Cyanophyceae</taxon>
        <taxon>Leptolyngbyales</taxon>
        <taxon>Leptolyngbyaceae</taxon>
        <taxon>Stenomitos</taxon>
    </lineage>
</organism>
<dbReference type="PANTHER" id="PTHR10543">
    <property type="entry name" value="BETA-CAROTENE DIOXYGENASE"/>
    <property type="match status" value="1"/>
</dbReference>
<evidence type="ECO:0000313" key="7">
    <source>
        <dbReference type="Proteomes" id="UP001476950"/>
    </source>
</evidence>
<keyword evidence="7" id="KW-1185">Reference proteome</keyword>
<evidence type="ECO:0000256" key="3">
    <source>
        <dbReference type="ARBA" id="ARBA00022723"/>
    </source>
</evidence>
<comment type="cofactor">
    <cofactor evidence="1">
        <name>Fe(2+)</name>
        <dbReference type="ChEBI" id="CHEBI:29033"/>
    </cofactor>
</comment>
<dbReference type="InterPro" id="IPR004294">
    <property type="entry name" value="Carotenoid_Oase"/>
</dbReference>
<dbReference type="Proteomes" id="UP001476950">
    <property type="component" value="Unassembled WGS sequence"/>
</dbReference>